<sequence>MSGLFSRPLPALPPTQDFKLQVQLGLPNEIWLKIASELSPADTKRMFSLNKLFYNLYMDEQYGSLRLVSTDGAELAKIMERLQVCVRGDSSKGGEGEERGPRPWGANATDCCWGLPPVSPLGGAQPEQPGKSWKVLKKLFVKKRALPDPPVEAVLAASPPPVQYRNRPKPPPPYAEGLEGLLKALLSSLPGVEEVSIKYHARRDARWDDHRLDELRRFVCQTRDGIWSEKSGVKKTVQKLSFDVDEASFNDVVPILPNIPLNVRNFELKLWPSEPEFWDAEEERKRDAVASDVVTFVRYLNDRGSQPNQLETISLQTGSRGVWNAIYSLSNLLSLELRPSGKGMMCGPRHCGIHHFLVAAPAGIQHLSLIGGRSKTESEEEEPEDLAGEDLFNYSAWRYATADFRPFKFLTSLKIRLPVRAEQCGRMLKYLALLAPNLESLAVQNSIGSCQELTAVLGPFTFSEERKGRLRELCVRVRTLTPDILKCVFSRCTGLVKLCLVYEVLKPLENVEDSDVCGELGNFQFLDTFDYDEAGFHTVLNKQVNADRSLFPCDSLKDISFMTFTRGEGARYDLDLMKIMANHFRGIEKFAGIQRVGITKDALERNASERRIL</sequence>
<accession>A0A9W8MLW1</accession>
<name>A0A9W8MLW1_9AGAR</name>
<protein>
    <recommendedName>
        <fullName evidence="3">F-box domain-containing protein</fullName>
    </recommendedName>
</protein>
<dbReference type="OrthoDB" id="2915292at2759"/>
<keyword evidence="2" id="KW-1185">Reference proteome</keyword>
<dbReference type="AlphaFoldDB" id="A0A9W8MLW1"/>
<gene>
    <name evidence="1" type="ORF">H1R20_g3324</name>
</gene>
<dbReference type="Proteomes" id="UP001140091">
    <property type="component" value="Unassembled WGS sequence"/>
</dbReference>
<comment type="caution">
    <text evidence="1">The sequence shown here is derived from an EMBL/GenBank/DDBJ whole genome shotgun (WGS) entry which is preliminary data.</text>
</comment>
<feature type="non-terminal residue" evidence="1">
    <location>
        <position position="1"/>
    </location>
</feature>
<evidence type="ECO:0008006" key="3">
    <source>
        <dbReference type="Google" id="ProtNLM"/>
    </source>
</evidence>
<proteinExistence type="predicted"/>
<evidence type="ECO:0000313" key="1">
    <source>
        <dbReference type="EMBL" id="KAJ2933773.1"/>
    </source>
</evidence>
<dbReference type="EMBL" id="JANBPK010000735">
    <property type="protein sequence ID" value="KAJ2933773.1"/>
    <property type="molecule type" value="Genomic_DNA"/>
</dbReference>
<reference evidence="1" key="1">
    <citation type="submission" date="2022-06" db="EMBL/GenBank/DDBJ databases">
        <title>Genome Sequence of Candolleomyces eurysporus.</title>
        <authorList>
            <person name="Buettner E."/>
        </authorList>
    </citation>
    <scope>NUCLEOTIDE SEQUENCE</scope>
    <source>
        <strain evidence="1">VTCC 930004</strain>
    </source>
</reference>
<organism evidence="1 2">
    <name type="scientific">Candolleomyces eurysporus</name>
    <dbReference type="NCBI Taxonomy" id="2828524"/>
    <lineage>
        <taxon>Eukaryota</taxon>
        <taxon>Fungi</taxon>
        <taxon>Dikarya</taxon>
        <taxon>Basidiomycota</taxon>
        <taxon>Agaricomycotina</taxon>
        <taxon>Agaricomycetes</taxon>
        <taxon>Agaricomycetidae</taxon>
        <taxon>Agaricales</taxon>
        <taxon>Agaricineae</taxon>
        <taxon>Psathyrellaceae</taxon>
        <taxon>Candolleomyces</taxon>
    </lineage>
</organism>
<evidence type="ECO:0000313" key="2">
    <source>
        <dbReference type="Proteomes" id="UP001140091"/>
    </source>
</evidence>